<dbReference type="Proteomes" id="UP000626697">
    <property type="component" value="Unassembled WGS sequence"/>
</dbReference>
<gene>
    <name evidence="1" type="ORF">HNP81_001828</name>
</gene>
<name>A0ABR6CNE6_9BACI</name>
<sequence>MDIAKQGEDLIITGAGFFVTGTVITAIGSAKVFITSTDTGLELIASLYDLTSLREENITETEEKRY</sequence>
<accession>A0ABR6CNE6</accession>
<reference evidence="1 2" key="1">
    <citation type="submission" date="2020-08" db="EMBL/GenBank/DDBJ databases">
        <title>Genomic Encyclopedia of Type Strains, Phase IV (KMG-IV): sequencing the most valuable type-strain genomes for metagenomic binning, comparative biology and taxonomic classification.</title>
        <authorList>
            <person name="Goeker M."/>
        </authorList>
    </citation>
    <scope>NUCLEOTIDE SEQUENCE [LARGE SCALE GENOMIC DNA]</scope>
    <source>
        <strain evidence="1 2">DSM 105481</strain>
    </source>
</reference>
<proteinExistence type="predicted"/>
<evidence type="ECO:0000313" key="2">
    <source>
        <dbReference type="Proteomes" id="UP000626697"/>
    </source>
</evidence>
<organism evidence="1 2">
    <name type="scientific">Peribacillus huizhouensis</name>
    <dbReference type="NCBI Taxonomy" id="1501239"/>
    <lineage>
        <taxon>Bacteria</taxon>
        <taxon>Bacillati</taxon>
        <taxon>Bacillota</taxon>
        <taxon>Bacilli</taxon>
        <taxon>Bacillales</taxon>
        <taxon>Bacillaceae</taxon>
        <taxon>Peribacillus</taxon>
    </lineage>
</organism>
<keyword evidence="2" id="KW-1185">Reference proteome</keyword>
<protein>
    <submittedName>
        <fullName evidence="1">Uncharacterized protein</fullName>
    </submittedName>
</protein>
<dbReference type="EMBL" id="JACJHX010000004">
    <property type="protein sequence ID" value="MBA9026543.1"/>
    <property type="molecule type" value="Genomic_DNA"/>
</dbReference>
<dbReference type="RefSeq" id="WP_182502358.1">
    <property type="nucleotide sequence ID" value="NZ_JACJHX010000004.1"/>
</dbReference>
<evidence type="ECO:0000313" key="1">
    <source>
        <dbReference type="EMBL" id="MBA9026543.1"/>
    </source>
</evidence>
<comment type="caution">
    <text evidence="1">The sequence shown here is derived from an EMBL/GenBank/DDBJ whole genome shotgun (WGS) entry which is preliminary data.</text>
</comment>